<evidence type="ECO:0000313" key="7">
    <source>
        <dbReference type="EMBL" id="KAJ9166200.1"/>
    </source>
</evidence>
<evidence type="ECO:0000256" key="4">
    <source>
        <dbReference type="PROSITE-ProRule" id="PRU01161"/>
    </source>
</evidence>
<accession>A0ABQ9LF76</accession>
<name>A0ABQ9LF76_HEVBR</name>
<keyword evidence="3 4" id="KW-0443">Lipid metabolism</keyword>
<keyword evidence="8" id="KW-1185">Reference proteome</keyword>
<evidence type="ECO:0000313" key="8">
    <source>
        <dbReference type="Proteomes" id="UP001174677"/>
    </source>
</evidence>
<feature type="active site" description="Nucleophile" evidence="4">
    <location>
        <position position="65"/>
    </location>
</feature>
<feature type="short sequence motif" description="DGA/G" evidence="4">
    <location>
        <begin position="216"/>
        <end position="218"/>
    </location>
</feature>
<dbReference type="InterPro" id="IPR016035">
    <property type="entry name" value="Acyl_Trfase/lysoPLipase"/>
</dbReference>
<dbReference type="Proteomes" id="UP001174677">
    <property type="component" value="Chromosome 12"/>
</dbReference>
<gene>
    <name evidence="7" type="ORF">P3X46_020982</name>
</gene>
<comment type="caution">
    <text evidence="7">The sequence shown here is derived from an EMBL/GenBank/DDBJ whole genome shotgun (WGS) entry which is preliminary data.</text>
</comment>
<evidence type="ECO:0000256" key="2">
    <source>
        <dbReference type="ARBA" id="ARBA00022963"/>
    </source>
</evidence>
<comment type="domain">
    <text evidence="5">The nitrogen atoms of the two glycine residues in the GGXR motif define the oxyanion hole, and stabilize the oxyanion that forms during the nucleophilic attack by the catalytic serine during substrate cleavage.</text>
</comment>
<feature type="short sequence motif" description="GXGXXG" evidence="4">
    <location>
        <begin position="25"/>
        <end position="30"/>
    </location>
</feature>
<dbReference type="PANTHER" id="PTHR32176:SF103">
    <property type="entry name" value="OS08G0376550 PROTEIN"/>
    <property type="match status" value="1"/>
</dbReference>
<dbReference type="Gene3D" id="3.40.1090.10">
    <property type="entry name" value="Cytosolic phospholipase A2 catalytic domain"/>
    <property type="match status" value="1"/>
</dbReference>
<proteinExistence type="inferred from homology"/>
<evidence type="ECO:0000256" key="3">
    <source>
        <dbReference type="ARBA" id="ARBA00023098"/>
    </source>
</evidence>
<sequence length="408" mass="44459">MEGTAAVALQPPTYGNLITVLSIDGGGIRGIIPGTILHFLESELQKLDGEDARIADYFDVIAGTSTGGLVTAMLASPDEKNRPVFAAKDIKDFYLNECPKIFQQDSCPLFAETKKVIKALSGPKYDGKYLRALVKGKLGNTKLNQTLTNVVIPTFDIKRLQPTIFSSFQVKNNPSMDALLSDICISTSAAPTYLPAHYFETKDEKSGEVRAFNLIDGGVAANNPTLVAMGEVTKEIINGSQDFFPIKPMDYGRFLVISLGTGTAKAEEKYSAPEAAKWGVLGWLTSHGSTPLVDVFTQASADMVDFHISVVFKALHSESNYLRIQDDTLNKTVSSVDVATKKNLDDLVKVGEGLLKKPVSRVNLETGVFEPSNKETNEEALIRFAKLLSEERRLRHSKSPHVQAANSK</sequence>
<dbReference type="InterPro" id="IPR002641">
    <property type="entry name" value="PNPLA_dom"/>
</dbReference>
<feature type="domain" description="PNPLA" evidence="6">
    <location>
        <begin position="21"/>
        <end position="229"/>
    </location>
</feature>
<organism evidence="7 8">
    <name type="scientific">Hevea brasiliensis</name>
    <name type="common">Para rubber tree</name>
    <name type="synonym">Siphonia brasiliensis</name>
    <dbReference type="NCBI Taxonomy" id="3981"/>
    <lineage>
        <taxon>Eukaryota</taxon>
        <taxon>Viridiplantae</taxon>
        <taxon>Streptophyta</taxon>
        <taxon>Embryophyta</taxon>
        <taxon>Tracheophyta</taxon>
        <taxon>Spermatophyta</taxon>
        <taxon>Magnoliopsida</taxon>
        <taxon>eudicotyledons</taxon>
        <taxon>Gunneridae</taxon>
        <taxon>Pentapetalae</taxon>
        <taxon>rosids</taxon>
        <taxon>fabids</taxon>
        <taxon>Malpighiales</taxon>
        <taxon>Euphorbiaceae</taxon>
        <taxon>Crotonoideae</taxon>
        <taxon>Micrandreae</taxon>
        <taxon>Hevea</taxon>
    </lineage>
</organism>
<feature type="active site" description="Proton acceptor" evidence="4">
    <location>
        <position position="216"/>
    </location>
</feature>
<evidence type="ECO:0000259" key="6">
    <source>
        <dbReference type="PROSITE" id="PS51635"/>
    </source>
</evidence>
<evidence type="ECO:0000256" key="5">
    <source>
        <dbReference type="RuleBase" id="RU361262"/>
    </source>
</evidence>
<comment type="function">
    <text evidence="5">Lipolytic acyl hydrolase (LAH).</text>
</comment>
<dbReference type="PANTHER" id="PTHR32176">
    <property type="entry name" value="XYLOSE ISOMERASE"/>
    <property type="match status" value="1"/>
</dbReference>
<comment type="similarity">
    <text evidence="1 5">Belongs to the patatin family.</text>
</comment>
<dbReference type="CDD" id="cd07214">
    <property type="entry name" value="Pat17_isozyme_like"/>
    <property type="match status" value="1"/>
</dbReference>
<reference evidence="7 8" key="1">
    <citation type="journal article" date="2023" name="Plant Biotechnol. J.">
        <title>Chromosome-level wild Hevea brasiliensis genome provides new tools for genomic-assisted breeding and valuable loci to elevate rubber yield.</title>
        <authorList>
            <person name="Cheng H."/>
            <person name="Song X."/>
            <person name="Hu Y."/>
            <person name="Wu T."/>
            <person name="Yang Q."/>
            <person name="An Z."/>
            <person name="Feng S."/>
            <person name="Deng Z."/>
            <person name="Wu W."/>
            <person name="Zeng X."/>
            <person name="Tu M."/>
            <person name="Wang X."/>
            <person name="Huang H."/>
        </authorList>
    </citation>
    <scope>NUCLEOTIDE SEQUENCE [LARGE SCALE GENOMIC DNA]</scope>
    <source>
        <strain evidence="7">MT/VB/25A 57/8</strain>
    </source>
</reference>
<feature type="short sequence motif" description="GXSXG" evidence="4">
    <location>
        <begin position="63"/>
        <end position="67"/>
    </location>
</feature>
<dbReference type="EMBL" id="JARPOI010000012">
    <property type="protein sequence ID" value="KAJ9166200.1"/>
    <property type="molecule type" value="Genomic_DNA"/>
</dbReference>
<dbReference type="Pfam" id="PF01734">
    <property type="entry name" value="Patatin"/>
    <property type="match status" value="1"/>
</dbReference>
<evidence type="ECO:0000256" key="1">
    <source>
        <dbReference type="ARBA" id="ARBA00010240"/>
    </source>
</evidence>
<keyword evidence="4 5" id="KW-0378">Hydrolase</keyword>
<dbReference type="SUPFAM" id="SSF52151">
    <property type="entry name" value="FabD/lysophospholipase-like"/>
    <property type="match status" value="1"/>
</dbReference>
<dbReference type="PROSITE" id="PS51635">
    <property type="entry name" value="PNPLA"/>
    <property type="match status" value="1"/>
</dbReference>
<protein>
    <recommendedName>
        <fullName evidence="5">Patatin</fullName>
        <ecNumber evidence="5">3.1.1.-</ecNumber>
    </recommendedName>
</protein>
<dbReference type="EC" id="3.1.1.-" evidence="5"/>
<keyword evidence="2 4" id="KW-0442">Lipid degradation</keyword>